<evidence type="ECO:0000313" key="1">
    <source>
        <dbReference type="EMBL" id="SDE50007.1"/>
    </source>
</evidence>
<reference evidence="1 2" key="1">
    <citation type="submission" date="2016-10" db="EMBL/GenBank/DDBJ databases">
        <authorList>
            <person name="de Groot N.N."/>
        </authorList>
    </citation>
    <scope>NUCLEOTIDE SEQUENCE [LARGE SCALE GENOMIC DNA]</scope>
    <source>
        <strain evidence="1 2">DSM 23421</strain>
    </source>
</reference>
<proteinExistence type="predicted"/>
<dbReference type="AlphaFoldDB" id="A0A1G7DEQ3"/>
<evidence type="ECO:0000313" key="2">
    <source>
        <dbReference type="Proteomes" id="UP000199109"/>
    </source>
</evidence>
<dbReference type="Pfam" id="PF06037">
    <property type="entry name" value="DUF922"/>
    <property type="match status" value="1"/>
</dbReference>
<evidence type="ECO:0008006" key="3">
    <source>
        <dbReference type="Google" id="ProtNLM"/>
    </source>
</evidence>
<protein>
    <recommendedName>
        <fullName evidence="3">DUF922 domain-containing protein</fullName>
    </recommendedName>
</protein>
<dbReference type="EMBL" id="FNAO01000005">
    <property type="protein sequence ID" value="SDE50007.1"/>
    <property type="molecule type" value="Genomic_DNA"/>
</dbReference>
<dbReference type="STRING" id="641691.SAMN05421636_105292"/>
<dbReference type="InterPro" id="IPR010321">
    <property type="entry name" value="DUF922"/>
</dbReference>
<accession>A0A1G7DEQ3</accession>
<dbReference type="Proteomes" id="UP000199109">
    <property type="component" value="Unassembled WGS sequence"/>
</dbReference>
<gene>
    <name evidence="1" type="ORF">SAMN05421636_105292</name>
</gene>
<keyword evidence="2" id="KW-1185">Reference proteome</keyword>
<organism evidence="1 2">
    <name type="scientific">Pricia antarctica</name>
    <dbReference type="NCBI Taxonomy" id="641691"/>
    <lineage>
        <taxon>Bacteria</taxon>
        <taxon>Pseudomonadati</taxon>
        <taxon>Bacteroidota</taxon>
        <taxon>Flavobacteriia</taxon>
        <taxon>Flavobacteriales</taxon>
        <taxon>Flavobacteriaceae</taxon>
        <taxon>Pricia</taxon>
    </lineage>
</organism>
<sequence length="177" mass="21114">MGALRFYLSIFFLCIIGFVFSQEETIPWNADRKLQWSDFKGSYFKTEWAAATTATGISYAFTANEQNGQQFLGIEVKCVFFPQKSWYRPEICDSIILSHERLHFDIAELHARKFRKRLAEFRFTDNVKEEVRDIYKQILKELLIFQNKYDRETDFSKDLQRQLLWNRSIAEELVVEP</sequence>
<name>A0A1G7DEQ3_9FLAO</name>